<proteinExistence type="predicted"/>
<dbReference type="SUPFAM" id="SSF50475">
    <property type="entry name" value="FMN-binding split barrel"/>
    <property type="match status" value="1"/>
</dbReference>
<dbReference type="Gene3D" id="3.20.180.10">
    <property type="entry name" value="PNP-oxidase-like"/>
    <property type="match status" value="1"/>
</dbReference>
<sequence>MIEDDAMTEQPDDAAETLPANNRTALRLVARAARKAALATSLDGRPYVSLVTLAFDHDLSPIFLLSRLADHTRNLLVDARAAVLLDGTDGHANPQTGPRVTLTGSVAEDHDPRLRRRFLARHPAASLYAGFGDFAIWRMTLERAHFVGGFGRAVWFDAPLVAEEDAAFMARSEETLLAEINAAQEPLLAALAAAAGDEAGAGWRLSGLDPDGCELEAGERTLRLAFARAPGEANSPLSCLQSLVASQPK</sequence>
<organism evidence="2 3">
    <name type="scientific">Paramagnetospirillum magnetotacticum MS-1</name>
    <dbReference type="NCBI Taxonomy" id="272627"/>
    <lineage>
        <taxon>Bacteria</taxon>
        <taxon>Pseudomonadati</taxon>
        <taxon>Pseudomonadota</taxon>
        <taxon>Alphaproteobacteria</taxon>
        <taxon>Rhodospirillales</taxon>
        <taxon>Magnetospirillaceae</taxon>
        <taxon>Paramagnetospirillum</taxon>
    </lineage>
</organism>
<reference evidence="2 3" key="1">
    <citation type="submission" date="2015-01" db="EMBL/GenBank/DDBJ databases">
        <title>Genome Sequence of Magnetospirillum magnetotacticum Strain MS-1.</title>
        <authorList>
            <person name="Marinov G.K."/>
            <person name="Smalley M.D."/>
            <person name="DeSalvo G."/>
        </authorList>
    </citation>
    <scope>NUCLEOTIDE SEQUENCE [LARGE SCALE GENOMIC DNA]</scope>
    <source>
        <strain evidence="2 3">MS-1</strain>
    </source>
</reference>
<evidence type="ECO:0000313" key="3">
    <source>
        <dbReference type="Proteomes" id="UP000031971"/>
    </source>
</evidence>
<name>A0A0C2YHK0_PARME</name>
<feature type="domain" description="CREG-like beta-barrel" evidence="1">
    <location>
        <begin position="40"/>
        <end position="155"/>
    </location>
</feature>
<dbReference type="InterPro" id="IPR055343">
    <property type="entry name" value="CREG_beta-barrel"/>
</dbReference>
<dbReference type="STRING" id="272627.CCC_03407"/>
<accession>A0A0C2YHK0</accession>
<dbReference type="InterPro" id="IPR012349">
    <property type="entry name" value="Split_barrel_FMN-bd"/>
</dbReference>
<protein>
    <submittedName>
        <fullName evidence="2">Putative heme iron utilization protein</fullName>
    </submittedName>
</protein>
<gene>
    <name evidence="2" type="ORF">CCC_03407</name>
</gene>
<dbReference type="GO" id="GO:0005737">
    <property type="term" value="C:cytoplasm"/>
    <property type="evidence" value="ECO:0007669"/>
    <property type="project" value="UniProtKB-ARBA"/>
</dbReference>
<dbReference type="AlphaFoldDB" id="A0A0C2YHK0"/>
<dbReference type="Proteomes" id="UP000031971">
    <property type="component" value="Unassembled WGS sequence"/>
</dbReference>
<dbReference type="PANTHER" id="PTHR13343:SF17">
    <property type="entry name" value="CELLULAR REPRESSOR OF E1A-STIMULATED GENES, ISOFORM A"/>
    <property type="match status" value="1"/>
</dbReference>
<evidence type="ECO:0000313" key="2">
    <source>
        <dbReference type="EMBL" id="KIL99189.1"/>
    </source>
</evidence>
<dbReference type="InterPro" id="IPR037119">
    <property type="entry name" value="Haem_oxidase_HugZ-like_sf"/>
</dbReference>
<dbReference type="PANTHER" id="PTHR13343">
    <property type="entry name" value="CREG1 PROTEIN"/>
    <property type="match status" value="1"/>
</dbReference>
<dbReference type="EMBL" id="JXSL01000025">
    <property type="protein sequence ID" value="KIL99189.1"/>
    <property type="molecule type" value="Genomic_DNA"/>
</dbReference>
<dbReference type="RefSeq" id="WP_009869330.1">
    <property type="nucleotide sequence ID" value="NZ_JXSL01000025.1"/>
</dbReference>
<dbReference type="Pfam" id="PF13883">
    <property type="entry name" value="CREG_beta-barrel"/>
    <property type="match status" value="1"/>
</dbReference>
<keyword evidence="3" id="KW-1185">Reference proteome</keyword>
<comment type="caution">
    <text evidence="2">The sequence shown here is derived from an EMBL/GenBank/DDBJ whole genome shotgun (WGS) entry which is preliminary data.</text>
</comment>
<evidence type="ECO:0000259" key="1">
    <source>
        <dbReference type="Pfam" id="PF13883"/>
    </source>
</evidence>
<dbReference type="Gene3D" id="2.30.110.10">
    <property type="entry name" value="Electron Transport, Fmn-binding Protein, Chain A"/>
    <property type="match status" value="1"/>
</dbReference>